<reference evidence="11 12" key="1">
    <citation type="journal article" date="2015" name="Genome Biol. Evol.">
        <title>Phylogenomic analyses indicate that early fungi evolved digesting cell walls of algal ancestors of land plants.</title>
        <authorList>
            <person name="Chang Y."/>
            <person name="Wang S."/>
            <person name="Sekimoto S."/>
            <person name="Aerts A.L."/>
            <person name="Choi C."/>
            <person name="Clum A."/>
            <person name="LaButti K.M."/>
            <person name="Lindquist E.A."/>
            <person name="Yee Ngan C."/>
            <person name="Ohm R.A."/>
            <person name="Salamov A.A."/>
            <person name="Grigoriev I.V."/>
            <person name="Spatafora J.W."/>
            <person name="Berbee M.L."/>
        </authorList>
    </citation>
    <scope>NUCLEOTIDE SEQUENCE [LARGE SCALE GENOMIC DNA]</scope>
    <source>
        <strain evidence="11 12">NRRL 28638</strain>
    </source>
</reference>
<dbReference type="GO" id="GO:0012505">
    <property type="term" value="C:endomembrane system"/>
    <property type="evidence" value="ECO:0007669"/>
    <property type="project" value="UniProtKB-SubCell"/>
</dbReference>
<comment type="similarity">
    <text evidence="2 8">Belongs to the EMP24/GP25L family.</text>
</comment>
<keyword evidence="3 8" id="KW-0812">Transmembrane</keyword>
<comment type="subcellular location">
    <subcellularLocation>
        <location evidence="7">Endomembrane system</location>
        <topology evidence="7">Single-pass membrane protein</topology>
    </subcellularLocation>
    <subcellularLocation>
        <location evidence="1 8">Membrane</location>
        <topology evidence="1 8">Single-pass type I membrane protein</topology>
    </subcellularLocation>
</comment>
<keyword evidence="5 9" id="KW-1133">Transmembrane helix</keyword>
<evidence type="ECO:0000256" key="4">
    <source>
        <dbReference type="ARBA" id="ARBA00022729"/>
    </source>
</evidence>
<dbReference type="Pfam" id="PF01105">
    <property type="entry name" value="EMP24_GP25L"/>
    <property type="match status" value="1"/>
</dbReference>
<evidence type="ECO:0000256" key="6">
    <source>
        <dbReference type="ARBA" id="ARBA00023136"/>
    </source>
</evidence>
<protein>
    <recommendedName>
        <fullName evidence="10">GOLD domain-containing protein</fullName>
    </recommendedName>
</protein>
<evidence type="ECO:0000256" key="8">
    <source>
        <dbReference type="RuleBase" id="RU003827"/>
    </source>
</evidence>
<dbReference type="OrthoDB" id="62956at2759"/>
<feature type="transmembrane region" description="Helical" evidence="9">
    <location>
        <begin position="165"/>
        <end position="187"/>
    </location>
</feature>
<dbReference type="GO" id="GO:0016020">
    <property type="term" value="C:membrane"/>
    <property type="evidence" value="ECO:0007669"/>
    <property type="project" value="UniProtKB-SubCell"/>
</dbReference>
<dbReference type="SUPFAM" id="SSF101576">
    <property type="entry name" value="Supernatant protein factor (SPF), C-terminal domain"/>
    <property type="match status" value="1"/>
</dbReference>
<sequence>MKLTQFILSILIYSYSVLSFTVTLKAFSRDCWFEHLNLQDVLLISYDVVSGGDQLVDFELLNPSGASLQSTPAKKDAYYHYNATDIGNHKFCFNNGPNDKSLSFHTNVIKKDAAEKVSKGQDADKIEEEFLELERLINQINSARSAAISRSFYINKQNNVISKRIAWWGIFQIITLVAVCAWQTYYIRKFFEIRRVV</sequence>
<evidence type="ECO:0000313" key="12">
    <source>
        <dbReference type="Proteomes" id="UP000070444"/>
    </source>
</evidence>
<evidence type="ECO:0000256" key="2">
    <source>
        <dbReference type="ARBA" id="ARBA00007104"/>
    </source>
</evidence>
<evidence type="ECO:0000256" key="7">
    <source>
        <dbReference type="ARBA" id="ARBA00037847"/>
    </source>
</evidence>
<dbReference type="PROSITE" id="PS50866">
    <property type="entry name" value="GOLD"/>
    <property type="match status" value="1"/>
</dbReference>
<feature type="domain" description="GOLD" evidence="10">
    <location>
        <begin position="29"/>
        <end position="108"/>
    </location>
</feature>
<dbReference type="SMART" id="SM01190">
    <property type="entry name" value="EMP24_GP25L"/>
    <property type="match status" value="1"/>
</dbReference>
<evidence type="ECO:0000256" key="3">
    <source>
        <dbReference type="ARBA" id="ARBA00022692"/>
    </source>
</evidence>
<name>A0A137NSV4_CONC2</name>
<dbReference type="InterPro" id="IPR015720">
    <property type="entry name" value="Emp24-like"/>
</dbReference>
<gene>
    <name evidence="11" type="ORF">CONCODRAFT_62017</name>
</gene>
<evidence type="ECO:0000256" key="1">
    <source>
        <dbReference type="ARBA" id="ARBA00004479"/>
    </source>
</evidence>
<dbReference type="Proteomes" id="UP000070444">
    <property type="component" value="Unassembled WGS sequence"/>
</dbReference>
<dbReference type="EMBL" id="KQ964813">
    <property type="protein sequence ID" value="KXN65811.1"/>
    <property type="molecule type" value="Genomic_DNA"/>
</dbReference>
<evidence type="ECO:0000313" key="11">
    <source>
        <dbReference type="EMBL" id="KXN65811.1"/>
    </source>
</evidence>
<evidence type="ECO:0000259" key="10">
    <source>
        <dbReference type="PROSITE" id="PS50866"/>
    </source>
</evidence>
<dbReference type="STRING" id="796925.A0A137NSV4"/>
<evidence type="ECO:0000256" key="9">
    <source>
        <dbReference type="SAM" id="Phobius"/>
    </source>
</evidence>
<dbReference type="AlphaFoldDB" id="A0A137NSV4"/>
<dbReference type="PANTHER" id="PTHR22811">
    <property type="entry name" value="TRANSMEMBRANE EMP24 DOMAIN-CONTAINING PROTEIN"/>
    <property type="match status" value="1"/>
</dbReference>
<evidence type="ECO:0000256" key="5">
    <source>
        <dbReference type="ARBA" id="ARBA00022989"/>
    </source>
</evidence>
<proteinExistence type="inferred from homology"/>
<dbReference type="OMA" id="WCNIEET"/>
<keyword evidence="6 9" id="KW-0472">Membrane</keyword>
<organism evidence="11 12">
    <name type="scientific">Conidiobolus coronatus (strain ATCC 28846 / CBS 209.66 / NRRL 28638)</name>
    <name type="common">Delacroixia coronata</name>
    <dbReference type="NCBI Taxonomy" id="796925"/>
    <lineage>
        <taxon>Eukaryota</taxon>
        <taxon>Fungi</taxon>
        <taxon>Fungi incertae sedis</taxon>
        <taxon>Zoopagomycota</taxon>
        <taxon>Entomophthoromycotina</taxon>
        <taxon>Entomophthoromycetes</taxon>
        <taxon>Entomophthorales</taxon>
        <taxon>Ancylistaceae</taxon>
        <taxon>Conidiobolus</taxon>
    </lineage>
</organism>
<dbReference type="InterPro" id="IPR009038">
    <property type="entry name" value="GOLD_dom"/>
</dbReference>
<keyword evidence="12" id="KW-1185">Reference proteome</keyword>
<accession>A0A137NSV4</accession>
<keyword evidence="4" id="KW-0732">Signal</keyword>
<dbReference type="InterPro" id="IPR036598">
    <property type="entry name" value="GOLD_dom_sf"/>
</dbReference>